<evidence type="ECO:0000313" key="3">
    <source>
        <dbReference type="Proteomes" id="UP000502377"/>
    </source>
</evidence>
<name>A0A6G5QKN0_CAMRE</name>
<keyword evidence="1" id="KW-0472">Membrane</keyword>
<reference evidence="2 3" key="1">
    <citation type="submission" date="2016-07" db="EMBL/GenBank/DDBJ databases">
        <title>Comparative genomics of the Campylobacter concisus group.</title>
        <authorList>
            <person name="Miller W.G."/>
            <person name="Yee E."/>
            <person name="Chapman M.H."/>
            <person name="Huynh S."/>
            <person name="Bono J.L."/>
            <person name="On S.L.W."/>
            <person name="StLeger J."/>
            <person name="Foster G."/>
            <person name="Parker C.T."/>
        </authorList>
    </citation>
    <scope>NUCLEOTIDE SEQUENCE [LARGE SCALE GENOMIC DNA]</scope>
    <source>
        <strain evidence="2 3">ATCC 33238</strain>
    </source>
</reference>
<dbReference type="RefSeq" id="WP_004320101.1">
    <property type="nucleotide sequence ID" value="NZ_CP012543.1"/>
</dbReference>
<evidence type="ECO:0000313" key="2">
    <source>
        <dbReference type="EMBL" id="QCD46137.1"/>
    </source>
</evidence>
<gene>
    <name evidence="2" type="ORF">CRECT_0446</name>
</gene>
<evidence type="ECO:0000256" key="1">
    <source>
        <dbReference type="SAM" id="Phobius"/>
    </source>
</evidence>
<keyword evidence="1" id="KW-0812">Transmembrane</keyword>
<evidence type="ECO:0008006" key="4">
    <source>
        <dbReference type="Google" id="ProtNLM"/>
    </source>
</evidence>
<dbReference type="Proteomes" id="UP000502377">
    <property type="component" value="Chromosome"/>
</dbReference>
<organism evidence="2 3">
    <name type="scientific">Campylobacter rectus</name>
    <name type="common">Wolinella recta</name>
    <dbReference type="NCBI Taxonomy" id="203"/>
    <lineage>
        <taxon>Bacteria</taxon>
        <taxon>Pseudomonadati</taxon>
        <taxon>Campylobacterota</taxon>
        <taxon>Epsilonproteobacteria</taxon>
        <taxon>Campylobacterales</taxon>
        <taxon>Campylobacteraceae</taxon>
        <taxon>Campylobacter</taxon>
    </lineage>
</organism>
<keyword evidence="1" id="KW-1133">Transmembrane helix</keyword>
<accession>A0A6G5QKN0</accession>
<protein>
    <recommendedName>
        <fullName evidence="4">Tetratricopeptide repeat-like domain-containing protein</fullName>
    </recommendedName>
</protein>
<sequence length="188" mass="21346">MAIKDDIDSIKEELNTQEQFLENIIKSERFFKKYKKIIIAVAVLGVVGTAGYYINGVLKEKEFKAANAAYAKLILNPKDEQAKSELKQKDASLYALYEFKRALDNNDTNALKSLANEQIDPLLKDIVKSQLNEPSGQILSSYKAIVRGYELMKENKIDEAKNEFKKIPLNSQLQSIVKNLEHYQGNAK</sequence>
<dbReference type="KEGG" id="crx:CRECT_0446"/>
<dbReference type="AlphaFoldDB" id="A0A6G5QKN0"/>
<feature type="transmembrane region" description="Helical" evidence="1">
    <location>
        <begin position="37"/>
        <end position="54"/>
    </location>
</feature>
<proteinExistence type="predicted"/>
<dbReference type="EMBL" id="CP012543">
    <property type="protein sequence ID" value="QCD46137.1"/>
    <property type="molecule type" value="Genomic_DNA"/>
</dbReference>